<evidence type="ECO:0000256" key="1">
    <source>
        <dbReference type="SAM" id="Phobius"/>
    </source>
</evidence>
<evidence type="ECO:0000259" key="2">
    <source>
        <dbReference type="Pfam" id="PF03372"/>
    </source>
</evidence>
<evidence type="ECO:0000313" key="5">
    <source>
        <dbReference type="Proteomes" id="UP000191946"/>
    </source>
</evidence>
<dbReference type="SUPFAM" id="SSF56219">
    <property type="entry name" value="DNase I-like"/>
    <property type="match status" value="1"/>
</dbReference>
<keyword evidence="3" id="KW-0378">Hydrolase</keyword>
<feature type="transmembrane region" description="Helical" evidence="1">
    <location>
        <begin position="34"/>
        <end position="55"/>
    </location>
</feature>
<reference evidence="3" key="2">
    <citation type="submission" date="2017-09" db="EMBL/GenBank/DDBJ databases">
        <authorList>
            <person name="Ehlers B."/>
            <person name="Leendertz F.H."/>
        </authorList>
    </citation>
    <scope>NUCLEOTIDE SEQUENCE</scope>
    <source>
        <strain evidence="3">MAVP-26</strain>
    </source>
</reference>
<dbReference type="Pfam" id="PF03372">
    <property type="entry name" value="Exo_endo_phos"/>
    <property type="match status" value="1"/>
</dbReference>
<keyword evidence="5" id="KW-1185">Reference proteome</keyword>
<dbReference type="GO" id="GO:0004527">
    <property type="term" value="F:exonuclease activity"/>
    <property type="evidence" value="ECO:0007669"/>
    <property type="project" value="UniProtKB-KW"/>
</dbReference>
<evidence type="ECO:0000313" key="3">
    <source>
        <dbReference type="EMBL" id="ASZ49473.1"/>
    </source>
</evidence>
<dbReference type="AlphaFoldDB" id="A0A249VY91"/>
<protein>
    <submittedName>
        <fullName evidence="3 4">Endonuclease</fullName>
    </submittedName>
</protein>
<keyword evidence="3" id="KW-0540">Nuclease</keyword>
<proteinExistence type="predicted"/>
<keyword evidence="1" id="KW-0472">Membrane</keyword>
<sequence length="315" mass="35580">MRVSSVFKWIILLLPALIWLAVRQIEHIWWAENLTSIPALIVFTYVVLASAFFIARRWLQSAFSAFVAILLVSLLVPPQRSHVASCSQSLSVIQFNLFYENSDINQFINYLLRHPADLVVMQELTPRVGSLLHMLDDVYPHYYGGQRDVGYPSNLMILSRHPITEVSVYRAPNGQEVIRAVWLPKGQAPITLFAAHPPSPRTSELWHQRNALVRTIETLTALYPEPEVLVVGDFNLSSVSPRFSTLFPSFQTAPVTSWPTNIKGINVPEPMMIGIDHLWLKSEQGQRIICARESSALPQGSDHRMVTTQIGVHIP</sequence>
<keyword evidence="1" id="KW-0812">Transmembrane</keyword>
<keyword evidence="3" id="KW-0269">Exonuclease</keyword>
<dbReference type="GO" id="GO:0004519">
    <property type="term" value="F:endonuclease activity"/>
    <property type="evidence" value="ECO:0007669"/>
    <property type="project" value="UniProtKB-KW"/>
</dbReference>
<dbReference type="RefSeq" id="WP_031779131.1">
    <property type="nucleotide sequence ID" value="NZ_CP023247.2"/>
</dbReference>
<feature type="domain" description="Endonuclease/exonuclease/phosphatase" evidence="2">
    <location>
        <begin position="93"/>
        <end position="303"/>
    </location>
</feature>
<dbReference type="Proteomes" id="UP000191946">
    <property type="component" value="Unassembled WGS sequence"/>
</dbReference>
<name>A0A249VY91_VIBPH</name>
<feature type="transmembrane region" description="Helical" evidence="1">
    <location>
        <begin position="62"/>
        <end position="79"/>
    </location>
</feature>
<reference evidence="4 5" key="1">
    <citation type="submission" date="2015-08" db="EMBL/GenBank/DDBJ databases">
        <title>Draft Genome Sequences of Vibrio parahaemolyticus Strains.</title>
        <authorList>
            <person name="Gonzalez-Escalona N."/>
            <person name="DePaola A."/>
        </authorList>
    </citation>
    <scope>NUCLEOTIDE SEQUENCE [LARGE SCALE GENOMIC DNA]</scope>
    <source>
        <strain evidence="4 5">CFSAN001621</strain>
    </source>
</reference>
<dbReference type="Gene3D" id="3.60.10.10">
    <property type="entry name" value="Endonuclease/exonuclease/phosphatase"/>
    <property type="match status" value="1"/>
</dbReference>
<dbReference type="InterPro" id="IPR005135">
    <property type="entry name" value="Endo/exonuclease/phosphatase"/>
</dbReference>
<dbReference type="InterPro" id="IPR036691">
    <property type="entry name" value="Endo/exonu/phosph_ase_sf"/>
</dbReference>
<gene>
    <name evidence="4" type="ORF">AKG60_14640</name>
    <name evidence="3" type="ORF">YA91_02350</name>
</gene>
<accession>A0A249VY91</accession>
<keyword evidence="3" id="KW-0255">Endonuclease</keyword>
<evidence type="ECO:0000313" key="4">
    <source>
        <dbReference type="EMBL" id="OQJ99247.1"/>
    </source>
</evidence>
<dbReference type="EMBL" id="LHQV01000015">
    <property type="protein sequence ID" value="OQJ99247.1"/>
    <property type="molecule type" value="Genomic_DNA"/>
</dbReference>
<dbReference type="EMBL" id="CP023247">
    <property type="protein sequence ID" value="ASZ49473.1"/>
    <property type="molecule type" value="Genomic_DNA"/>
</dbReference>
<organism evidence="3">
    <name type="scientific">Vibrio parahaemolyticus</name>
    <dbReference type="NCBI Taxonomy" id="670"/>
    <lineage>
        <taxon>Bacteria</taxon>
        <taxon>Pseudomonadati</taxon>
        <taxon>Pseudomonadota</taxon>
        <taxon>Gammaproteobacteria</taxon>
        <taxon>Vibrionales</taxon>
        <taxon>Vibrionaceae</taxon>
        <taxon>Vibrio</taxon>
    </lineage>
</organism>
<keyword evidence="1" id="KW-1133">Transmembrane helix</keyword>